<dbReference type="RefSeq" id="XP_016970826.2">
    <property type="nucleotide sequence ID" value="XM_017115337.2"/>
</dbReference>
<dbReference type="Gene3D" id="1.10.8.270">
    <property type="entry name" value="putative rabgap domain of human tbc1 domain family member 14 like domains"/>
    <property type="match status" value="1"/>
</dbReference>
<gene>
    <name evidence="5" type="primary">LOC108038514</name>
</gene>
<protein>
    <submittedName>
        <fullName evidence="5">TBC1 domain family member 22B</fullName>
    </submittedName>
</protein>
<dbReference type="PROSITE" id="PS50086">
    <property type="entry name" value="TBC_RABGAP"/>
    <property type="match status" value="1"/>
</dbReference>
<dbReference type="RefSeq" id="XP_016970826.1">
    <property type="nucleotide sequence ID" value="XM_017115337.1"/>
</dbReference>
<evidence type="ECO:0000313" key="5">
    <source>
        <dbReference type="RefSeq" id="XP_016970826.1"/>
    </source>
</evidence>
<feature type="compositionally biased region" description="Basic and acidic residues" evidence="3">
    <location>
        <begin position="175"/>
        <end position="194"/>
    </location>
</feature>
<dbReference type="FunFam" id="1.10.472.80:FF:000001">
    <property type="entry name" value="TBC1 domain family member 22B"/>
    <property type="match status" value="1"/>
</dbReference>
<dbReference type="Gene3D" id="1.10.472.80">
    <property type="entry name" value="Ypt/Rab-GAP domain of gyp1p, domain 3"/>
    <property type="match status" value="1"/>
</dbReference>
<dbReference type="OrthoDB" id="26371at2759"/>
<evidence type="ECO:0000259" key="4">
    <source>
        <dbReference type="PROSITE" id="PS50086"/>
    </source>
</evidence>
<evidence type="ECO:0000256" key="3">
    <source>
        <dbReference type="SAM" id="MobiDB-lite"/>
    </source>
</evidence>
<feature type="region of interest" description="Disordered" evidence="3">
    <location>
        <begin position="149"/>
        <end position="210"/>
    </location>
</feature>
<feature type="region of interest" description="Disordered" evidence="3">
    <location>
        <begin position="26"/>
        <end position="86"/>
    </location>
</feature>
<dbReference type="Pfam" id="PF00566">
    <property type="entry name" value="RabGAP-TBC"/>
    <property type="match status" value="1"/>
</dbReference>
<evidence type="ECO:0000256" key="1">
    <source>
        <dbReference type="ARBA" id="ARBA00022468"/>
    </source>
</evidence>
<feature type="compositionally biased region" description="Polar residues" evidence="3">
    <location>
        <begin position="150"/>
        <end position="159"/>
    </location>
</feature>
<comment type="function">
    <text evidence="2">May act as a GTPase-activating protein for Rab family protein(s).</text>
</comment>
<name>A0A6P4EBY4_DRORH</name>
<organism evidence="5">
    <name type="scientific">Drosophila rhopaloa</name>
    <name type="common">Fruit fly</name>
    <dbReference type="NCBI Taxonomy" id="1041015"/>
    <lineage>
        <taxon>Eukaryota</taxon>
        <taxon>Metazoa</taxon>
        <taxon>Ecdysozoa</taxon>
        <taxon>Arthropoda</taxon>
        <taxon>Hexapoda</taxon>
        <taxon>Insecta</taxon>
        <taxon>Pterygota</taxon>
        <taxon>Neoptera</taxon>
        <taxon>Endopterygota</taxon>
        <taxon>Diptera</taxon>
        <taxon>Brachycera</taxon>
        <taxon>Muscomorpha</taxon>
        <taxon>Ephydroidea</taxon>
        <taxon>Drosophilidae</taxon>
        <taxon>Drosophila</taxon>
        <taxon>Sophophora</taxon>
    </lineage>
</organism>
<dbReference type="GO" id="GO:0071889">
    <property type="term" value="F:14-3-3 protein binding"/>
    <property type="evidence" value="ECO:0007669"/>
    <property type="project" value="UniProtKB-ARBA"/>
</dbReference>
<dbReference type="PANTHER" id="PTHR22957">
    <property type="entry name" value="TBC1 DOMAIN FAMILY MEMBER GTPASE-ACTIVATING PROTEIN"/>
    <property type="match status" value="1"/>
</dbReference>
<keyword evidence="1" id="KW-0343">GTPase activation</keyword>
<dbReference type="InterPro" id="IPR035969">
    <property type="entry name" value="Rab-GAP_TBC_sf"/>
</dbReference>
<evidence type="ECO:0000256" key="2">
    <source>
        <dbReference type="ARBA" id="ARBA00043879"/>
    </source>
</evidence>
<sequence>MMDNNVEQSAKTQTADSTAATFAAVSAAGAPESGASVAGPTPGANPSTFWKNSGRRVPGRPSPKRELEKSAGVGVAVGRGAAPGTGMVSTFTEYQKSVSDAWDMGDDEFCIISSTEAAAAAAAGAGGDGTRFSRQVSQTVALNVIETHSRSNQNHNASQPAGECGADSIQASRSSADDSKEDRRSLPDSNENRSRMRNYPGRPQLQKISSNCQDSEYETKIEKFQVVLDSPQLDLVALKQISWSGVPRKMRAVSWRLLSKYLPPSSERRMAVLESKRQGYQDLRHNYFRVDSQDETQQDTYRQIHIDVPRMNPQIPLFQQQLVQEMFERILFIWAIRHPASGYVQGINDLVTPFFIVFLQEALTPNTDLEKYDMSTLPEETRNIIEADSFWCLSKFLDCIQDNYIFAQLGIQEKVNQLKDLIQRIDVNLHRHLQAHGVDYLQFSFRWMNNLLTRELPLHCTIRLWDTYLAESDGFALFHLYVCAAFLLHWKEQLMQQNDFQGLMLLLQNLPTHNWSDRQINVLLAEAFRLKFTYADAPKHLETKS</sequence>
<dbReference type="PANTHER" id="PTHR22957:SF26">
    <property type="entry name" value="LD44506P"/>
    <property type="match status" value="1"/>
</dbReference>
<dbReference type="FunFam" id="1.10.8.270:FF:000004">
    <property type="entry name" value="TBC1 domain family, member 22B"/>
    <property type="match status" value="1"/>
</dbReference>
<proteinExistence type="predicted"/>
<dbReference type="InterPro" id="IPR000195">
    <property type="entry name" value="Rab-GAP-TBC_dom"/>
</dbReference>
<feature type="domain" description="Rab-GAP TBC" evidence="4">
    <location>
        <begin position="245"/>
        <end position="472"/>
    </location>
</feature>
<dbReference type="GO" id="GO:0005096">
    <property type="term" value="F:GTPase activator activity"/>
    <property type="evidence" value="ECO:0007669"/>
    <property type="project" value="UniProtKB-KW"/>
</dbReference>
<dbReference type="SMART" id="SM00164">
    <property type="entry name" value="TBC"/>
    <property type="match status" value="1"/>
</dbReference>
<accession>A0A6P4EBY4</accession>
<reference evidence="5" key="1">
    <citation type="submission" date="2025-08" db="UniProtKB">
        <authorList>
            <consortium name="RefSeq"/>
        </authorList>
    </citation>
    <scope>IDENTIFICATION</scope>
</reference>
<dbReference type="SUPFAM" id="SSF47923">
    <property type="entry name" value="Ypt/Rab-GAP domain of gyp1p"/>
    <property type="match status" value="2"/>
</dbReference>
<dbReference type="AlphaFoldDB" id="A0A6P4EBY4"/>